<evidence type="ECO:0000256" key="6">
    <source>
        <dbReference type="SAM" id="SignalP"/>
    </source>
</evidence>
<dbReference type="GO" id="GO:0051082">
    <property type="term" value="F:unfolded protein binding"/>
    <property type="evidence" value="ECO:0007669"/>
    <property type="project" value="TreeGrafter"/>
</dbReference>
<comment type="cofactor">
    <cofactor evidence="1">
        <name>Ca(2+)</name>
        <dbReference type="ChEBI" id="CHEBI:29108"/>
    </cofactor>
</comment>
<evidence type="ECO:0000256" key="2">
    <source>
        <dbReference type="ARBA" id="ARBA00004319"/>
    </source>
</evidence>
<feature type="signal peptide" evidence="6">
    <location>
        <begin position="1"/>
        <end position="29"/>
    </location>
</feature>
<dbReference type="GO" id="GO:0018279">
    <property type="term" value="P:protein N-linked glycosylation via asparagine"/>
    <property type="evidence" value="ECO:0007669"/>
    <property type="project" value="TreeGrafter"/>
</dbReference>
<dbReference type="Pfam" id="PF18400">
    <property type="entry name" value="Thioredoxin_12"/>
    <property type="match status" value="1"/>
</dbReference>
<evidence type="ECO:0000259" key="10">
    <source>
        <dbReference type="Pfam" id="PF18404"/>
    </source>
</evidence>
<feature type="domain" description="UGGT thioredoxin-like" evidence="7">
    <location>
        <begin position="115"/>
        <end position="293"/>
    </location>
</feature>
<dbReference type="InterPro" id="IPR040694">
    <property type="entry name" value="UGGT_TRXL_2"/>
</dbReference>
<evidence type="ECO:0000256" key="3">
    <source>
        <dbReference type="ARBA" id="ARBA00022729"/>
    </source>
</evidence>
<dbReference type="OrthoDB" id="27683at2759"/>
<feature type="domain" description="UGGT thioredoxin-like" evidence="9">
    <location>
        <begin position="561"/>
        <end position="859"/>
    </location>
</feature>
<evidence type="ECO:0000313" key="11">
    <source>
        <dbReference type="EMBL" id="CAB9500382.1"/>
    </source>
</evidence>
<keyword evidence="4" id="KW-0256">Endoplasmic reticulum</keyword>
<keyword evidence="3 6" id="KW-0732">Signal</keyword>
<comment type="subcellular location">
    <subcellularLocation>
        <location evidence="2">Endoplasmic reticulum lumen</location>
    </subcellularLocation>
</comment>
<protein>
    <submittedName>
        <fullName evidence="11">UDP-glucose:glycoprotein glucosyltransferase</fullName>
    </submittedName>
</protein>
<evidence type="ECO:0000256" key="5">
    <source>
        <dbReference type="ARBA" id="ARBA00023180"/>
    </source>
</evidence>
<sequence length="1742" mass="193452">MRKPQPKMLLLQTLLWGVLLLQLINSCHAAPWFGSLSSESEPVQEEPEEDVSMLVSPILNRELETSVVANSWPSNPQNVFCEAYAHHQTTYSNDGPRQELSLQERTAAIATNQQFLSRLADKLLASDEQSSFQSYHDATQFVLETVGGNNNNNKLLAYALAMRAYSPQCELHRGLARQTLHQLHALATFGDRQAFAVVYPGGALALQEELPTADWSALSHTVVTTDADDDYLPHVLLPGEFPFGRDNSNNPQILVVLYANLGSTAFAHAYQKLLADTTASATTTNIRFVVRHLGAVHYEEIGPDETTSPTVLQGYGVRLDIRNVEYKVFDDRKTAGDDEGEETFLNLTSATDLKTPPQFLAGVNLQALGLDDVQVEDDDNSSSLLKELWKKHEAQQANLIPPNWQRRKLPLQATTVIAASKDPLMTLEEVSLNLPSVASTLVHLHVAEDVQEIAEKFEEELASILPQGGGTLLVNGRQINLGRPTFNIFELLNLLRKEQASLERLQSELGPYLGSTAVLAKVKEAWTMGDDFLDLTNERDEDTSSETESKVFRIDVGRGWKRAVMYMNDIEKDAKYAQWPRSVRQMFMAMQFGMPPSIRRNLFTVLVVLDPVEDDTDNVGMTLGKQLMQGNYPARLGMLLVGAKDVKACAEWVTANPDSDEGEPCPIFDDKPILEVATKDKDKLEAIPASTRALHRLVADLIASDNPNDLIDAYMEYMMKGLEEQKELAGQCTLYDLLQTHASTMSGMGMGSTSKHMTKALDLLSKAEESDDATRPTYGKALRFAVDKGLRPGMSFVNGRPMPEGDPQDVFDKAGKIFNQEMQNIAMLIQSGEIKDSTPKSVYGFFLSGKGVYKSVHPLLMDSREKSESYFKVPHEFDASSLLIASSTTEDQEVKAVFVIDALLDVGTAQGIQLAKSLVSVMSTFKTAISDSTGSKKIEAKIGYRIIPSKATEGAKQLCPILAMAGEIGSEALLAVLDKAAEGEGLSLESLLDNIPGLSNDLKQSMEANLSEGVCSRLETVTSAPSDNMIVSNGLFYALEASSVTKDDIELLISLDLDYSKAVTAYLADDIAPETPEKCDAIARTISYLAMESAVASFARLGLEDDVNDLEKKYKLEKNPLRYSWNDGGDDVLQLKITAFVDPTSETCQRLAPLLRVLRDALNLPVTLVLTPRTILDADGKAPITSFYRFVADPLALQDSSPPKALFSNLPMEHTLTLRMDVPESWDVQQSNVAQDTDNLRCDVRSGCSDDAHMGLADESIPIHQRDHITHVEFGLNSLLIFGQCYETKGSSPNGLQLTLTRKEDLHLDLPKADAPQDVEVGMDGTVHTADTMVPGIEDETDTETAIPHADTLVMKTVGYWQLRANPGVWKVQIAKDSKGAEIFDIVDGIVRRGQLKVLGKLADNTTKQVVMKDFVNRGELLLVQRRKGHEKAKLFSSDALSKSEDEDEVINVFSLATGHLYERFLKIMMLSVTRRTSTKVKFWLFENFLSPSFKSSARYMAAQIGCEVEFVTYKWPEWLRDQSEKQRIIWGYKILFLDVLFPLSVKKIIYVDADQVVRGDLKELWDMDLEGAPYGYTPMCSSRESTLGFQFWRGGFWESHLRGRPYHISALYVVDLQRFRKQLVGDQLRSVYQQLSADPNSLANLDQDLPNYAQHSVPIFSLPQEWLWCESWCSDETKATAKTIDLCNNPLHKEPKVSMAKRVISGPLFEESWVELDEVVDGYQKEWQASTLSDASSSAEA</sequence>
<dbReference type="GO" id="GO:0003980">
    <property type="term" value="F:UDP-glucose:glycoprotein glucosyltransferase activity"/>
    <property type="evidence" value="ECO:0007669"/>
    <property type="project" value="InterPro"/>
</dbReference>
<proteinExistence type="predicted"/>
<dbReference type="InterPro" id="IPR009448">
    <property type="entry name" value="UDP-g_GGtrans"/>
</dbReference>
<reference evidence="11" key="1">
    <citation type="submission" date="2020-06" db="EMBL/GenBank/DDBJ databases">
        <authorList>
            <consortium name="Plant Systems Biology data submission"/>
        </authorList>
    </citation>
    <scope>NUCLEOTIDE SEQUENCE</scope>
    <source>
        <strain evidence="11">D6</strain>
    </source>
</reference>
<dbReference type="GO" id="GO:0036503">
    <property type="term" value="P:ERAD pathway"/>
    <property type="evidence" value="ECO:0007669"/>
    <property type="project" value="TreeGrafter"/>
</dbReference>
<dbReference type="Pfam" id="PF18401">
    <property type="entry name" value="Thioredoxin_13"/>
    <property type="match status" value="1"/>
</dbReference>
<dbReference type="InterPro" id="IPR040693">
    <property type="entry name" value="UGGT_TRXL_1"/>
</dbReference>
<dbReference type="GO" id="GO:0005788">
    <property type="term" value="C:endoplasmic reticulum lumen"/>
    <property type="evidence" value="ECO:0007669"/>
    <property type="project" value="UniProtKB-SubCell"/>
</dbReference>
<dbReference type="PANTHER" id="PTHR11226">
    <property type="entry name" value="UDP-GLUCOSE GLYCOPROTEIN:GLUCOSYLTRANSFERASE"/>
    <property type="match status" value="1"/>
</dbReference>
<keyword evidence="12" id="KW-1185">Reference proteome</keyword>
<dbReference type="EMBL" id="CAICTM010000081">
    <property type="protein sequence ID" value="CAB9500382.1"/>
    <property type="molecule type" value="Genomic_DNA"/>
</dbReference>
<keyword evidence="5" id="KW-0325">Glycoprotein</keyword>
<dbReference type="PANTHER" id="PTHR11226:SF0">
    <property type="entry name" value="UDP-GLUCOSE:GLYCOPROTEIN GLUCOSYLTRANSFERASE"/>
    <property type="match status" value="1"/>
</dbReference>
<comment type="caution">
    <text evidence="11">The sequence shown here is derived from an EMBL/GenBank/DDBJ whole genome shotgun (WGS) entry which is preliminary data.</text>
</comment>
<feature type="domain" description="Glucosyltransferase 24 catalytic" evidence="10">
    <location>
        <begin position="1451"/>
        <end position="1721"/>
    </location>
</feature>
<evidence type="ECO:0000256" key="4">
    <source>
        <dbReference type="ARBA" id="ARBA00022824"/>
    </source>
</evidence>
<dbReference type="InterPro" id="IPR040497">
    <property type="entry name" value="Glyco_transf_24"/>
</dbReference>
<feature type="domain" description="UGGT thioredoxin-like" evidence="8">
    <location>
        <begin position="403"/>
        <end position="507"/>
    </location>
</feature>
<organism evidence="11 12">
    <name type="scientific">Seminavis robusta</name>
    <dbReference type="NCBI Taxonomy" id="568900"/>
    <lineage>
        <taxon>Eukaryota</taxon>
        <taxon>Sar</taxon>
        <taxon>Stramenopiles</taxon>
        <taxon>Ochrophyta</taxon>
        <taxon>Bacillariophyta</taxon>
        <taxon>Bacillariophyceae</taxon>
        <taxon>Bacillariophycidae</taxon>
        <taxon>Naviculales</taxon>
        <taxon>Naviculaceae</taxon>
        <taxon>Seminavis</taxon>
    </lineage>
</organism>
<dbReference type="Gene3D" id="3.90.550.10">
    <property type="entry name" value="Spore Coat Polysaccharide Biosynthesis Protein SpsA, Chain A"/>
    <property type="match status" value="1"/>
</dbReference>
<gene>
    <name evidence="11" type="ORF">SEMRO_82_G044070.1</name>
</gene>
<evidence type="ECO:0000259" key="9">
    <source>
        <dbReference type="Pfam" id="PF18402"/>
    </source>
</evidence>
<dbReference type="Pfam" id="PF18404">
    <property type="entry name" value="Glyco_transf_24"/>
    <property type="match status" value="1"/>
</dbReference>
<dbReference type="InterPro" id="IPR029044">
    <property type="entry name" value="Nucleotide-diphossugar_trans"/>
</dbReference>
<dbReference type="Pfam" id="PF18402">
    <property type="entry name" value="Thioredoxin_14"/>
    <property type="match status" value="1"/>
</dbReference>
<dbReference type="Proteomes" id="UP001153069">
    <property type="component" value="Unassembled WGS sequence"/>
</dbReference>
<evidence type="ECO:0000259" key="8">
    <source>
        <dbReference type="Pfam" id="PF18401"/>
    </source>
</evidence>
<evidence type="ECO:0000259" key="7">
    <source>
        <dbReference type="Pfam" id="PF18400"/>
    </source>
</evidence>
<dbReference type="Pfam" id="PF06427">
    <property type="entry name" value="UDP-g_GGTase"/>
    <property type="match status" value="1"/>
</dbReference>
<name>A0A9N8H5C1_9STRA</name>
<accession>A0A9N8H5C1</accession>
<evidence type="ECO:0000256" key="1">
    <source>
        <dbReference type="ARBA" id="ARBA00001913"/>
    </source>
</evidence>
<evidence type="ECO:0000313" key="12">
    <source>
        <dbReference type="Proteomes" id="UP001153069"/>
    </source>
</evidence>
<dbReference type="InterPro" id="IPR040692">
    <property type="entry name" value="UGGT_TRXL_3"/>
</dbReference>
<feature type="chain" id="PRO_5040149095" evidence="6">
    <location>
        <begin position="30"/>
        <end position="1742"/>
    </location>
</feature>
<dbReference type="SUPFAM" id="SSF53448">
    <property type="entry name" value="Nucleotide-diphospho-sugar transferases"/>
    <property type="match status" value="1"/>
</dbReference>
<dbReference type="CDD" id="cd06432">
    <property type="entry name" value="GT8_HUGT1_C_like"/>
    <property type="match status" value="1"/>
</dbReference>